<keyword evidence="3" id="KW-0460">Magnesium</keyword>
<reference evidence="6" key="1">
    <citation type="submission" date="2019-01" db="EMBL/GenBank/DDBJ databases">
        <title>Gri0909 isolated from a small marine red alga.</title>
        <authorList>
            <person name="Kim J."/>
            <person name="Jeong S.E."/>
            <person name="Jeon C.O."/>
        </authorList>
    </citation>
    <scope>NUCLEOTIDE SEQUENCE [LARGE SCALE GENOMIC DNA]</scope>
    <source>
        <strain evidence="6">Gri0909</strain>
    </source>
</reference>
<name>A0A3S2Z6B0_9PROT</name>
<dbReference type="PANTHER" id="PTHR13794">
    <property type="entry name" value="ENOLASE SUPERFAMILY, MANDELATE RACEMASE"/>
    <property type="match status" value="1"/>
</dbReference>
<dbReference type="InterPro" id="IPR029017">
    <property type="entry name" value="Enolase-like_N"/>
</dbReference>
<evidence type="ECO:0000313" key="5">
    <source>
        <dbReference type="EMBL" id="RVU34049.1"/>
    </source>
</evidence>
<keyword evidence="2" id="KW-0479">Metal-binding</keyword>
<evidence type="ECO:0000256" key="3">
    <source>
        <dbReference type="ARBA" id="ARBA00022842"/>
    </source>
</evidence>
<gene>
    <name evidence="5" type="ORF">EOI86_23310</name>
</gene>
<organism evidence="5 6">
    <name type="scientific">Hwanghaeella grinnelliae</name>
    <dbReference type="NCBI Taxonomy" id="2500179"/>
    <lineage>
        <taxon>Bacteria</taxon>
        <taxon>Pseudomonadati</taxon>
        <taxon>Pseudomonadota</taxon>
        <taxon>Alphaproteobacteria</taxon>
        <taxon>Rhodospirillales</taxon>
        <taxon>Rhodospirillaceae</taxon>
        <taxon>Hwanghaeella</taxon>
    </lineage>
</organism>
<dbReference type="SFLD" id="SFLDS00001">
    <property type="entry name" value="Enolase"/>
    <property type="match status" value="1"/>
</dbReference>
<sequence length="369" mass="40680">MRIERIEISRHSLTLEPPFAAAWDSRPRRDFIVDIVQVYADDGSVGIGSGDSMAGIDDYLDHFIGGDPRDMDRHFKVLDNIAFHVGRPWPLDVALWDLRGKAEGQPVYKLLGGTQGRLRTYASLGVLRSEPDMAAQARRLAAAGFPALKIRFQRPDVAEDLAVLAAVRAAVGPDIELMVDCNQGWRMPWDTQPPWTYDKALTVARALEGLGVYWMEEPLHRGDYAGMASLRAATGLMIAGGEMTRELHELRTLVERRCLDVLQPDCALTGGITGLHRVGLFAKHNGVVFTPHTWGNGIGLMANLHLAAGLGGAPYLEFPYDPPDWTPDRRDFPLALPLFPDAQGYITVPDAPGLGIDLNEEMLERTRIG</sequence>
<dbReference type="InterPro" id="IPR036849">
    <property type="entry name" value="Enolase-like_C_sf"/>
</dbReference>
<dbReference type="OrthoDB" id="5290054at2"/>
<dbReference type="InterPro" id="IPR013342">
    <property type="entry name" value="Mandelate_racemase_C"/>
</dbReference>
<dbReference type="CDD" id="cd03316">
    <property type="entry name" value="MR_like"/>
    <property type="match status" value="1"/>
</dbReference>
<evidence type="ECO:0000256" key="2">
    <source>
        <dbReference type="ARBA" id="ARBA00022723"/>
    </source>
</evidence>
<dbReference type="InterPro" id="IPR013341">
    <property type="entry name" value="Mandelate_racemase_N_dom"/>
</dbReference>
<dbReference type="EMBL" id="SADE01000004">
    <property type="protein sequence ID" value="RVU34049.1"/>
    <property type="molecule type" value="Genomic_DNA"/>
</dbReference>
<dbReference type="SUPFAM" id="SSF54826">
    <property type="entry name" value="Enolase N-terminal domain-like"/>
    <property type="match status" value="1"/>
</dbReference>
<comment type="cofactor">
    <cofactor evidence="1">
        <name>Mg(2+)</name>
        <dbReference type="ChEBI" id="CHEBI:18420"/>
    </cofactor>
</comment>
<dbReference type="Pfam" id="PF13378">
    <property type="entry name" value="MR_MLE_C"/>
    <property type="match status" value="1"/>
</dbReference>
<dbReference type="PANTHER" id="PTHR13794:SF58">
    <property type="entry name" value="MITOCHONDRIAL ENOLASE SUPERFAMILY MEMBER 1"/>
    <property type="match status" value="1"/>
</dbReference>
<evidence type="ECO:0000256" key="1">
    <source>
        <dbReference type="ARBA" id="ARBA00001946"/>
    </source>
</evidence>
<dbReference type="SMART" id="SM00922">
    <property type="entry name" value="MR_MLE"/>
    <property type="match status" value="1"/>
</dbReference>
<dbReference type="InterPro" id="IPR046945">
    <property type="entry name" value="RHMD-like"/>
</dbReference>
<evidence type="ECO:0000259" key="4">
    <source>
        <dbReference type="SMART" id="SM00922"/>
    </source>
</evidence>
<dbReference type="SUPFAM" id="SSF51604">
    <property type="entry name" value="Enolase C-terminal domain-like"/>
    <property type="match status" value="1"/>
</dbReference>
<proteinExistence type="predicted"/>
<protein>
    <submittedName>
        <fullName evidence="5">Mandelate racemase/muconate lactonizing enzyme family protein</fullName>
    </submittedName>
</protein>
<keyword evidence="6" id="KW-1185">Reference proteome</keyword>
<dbReference type="Proteomes" id="UP000287447">
    <property type="component" value="Unassembled WGS sequence"/>
</dbReference>
<dbReference type="GO" id="GO:0016052">
    <property type="term" value="P:carbohydrate catabolic process"/>
    <property type="evidence" value="ECO:0007669"/>
    <property type="project" value="TreeGrafter"/>
</dbReference>
<dbReference type="GO" id="GO:0016836">
    <property type="term" value="F:hydro-lyase activity"/>
    <property type="evidence" value="ECO:0007669"/>
    <property type="project" value="TreeGrafter"/>
</dbReference>
<dbReference type="Gene3D" id="3.20.20.120">
    <property type="entry name" value="Enolase-like C-terminal domain"/>
    <property type="match status" value="1"/>
</dbReference>
<dbReference type="Pfam" id="PF02746">
    <property type="entry name" value="MR_MLE_N"/>
    <property type="match status" value="1"/>
</dbReference>
<dbReference type="Gene3D" id="3.30.390.10">
    <property type="entry name" value="Enolase-like, N-terminal domain"/>
    <property type="match status" value="1"/>
</dbReference>
<dbReference type="RefSeq" id="WP_127768079.1">
    <property type="nucleotide sequence ID" value="NZ_SADE01000004.1"/>
</dbReference>
<dbReference type="GO" id="GO:0000287">
    <property type="term" value="F:magnesium ion binding"/>
    <property type="evidence" value="ECO:0007669"/>
    <property type="project" value="TreeGrafter"/>
</dbReference>
<dbReference type="SFLD" id="SFLDG00179">
    <property type="entry name" value="mandelate_racemase"/>
    <property type="match status" value="1"/>
</dbReference>
<accession>A0A3S2Z6B0</accession>
<comment type="caution">
    <text evidence="5">The sequence shown here is derived from an EMBL/GenBank/DDBJ whole genome shotgun (WGS) entry which is preliminary data.</text>
</comment>
<evidence type="ECO:0000313" key="6">
    <source>
        <dbReference type="Proteomes" id="UP000287447"/>
    </source>
</evidence>
<dbReference type="InterPro" id="IPR029065">
    <property type="entry name" value="Enolase_C-like"/>
</dbReference>
<dbReference type="AlphaFoldDB" id="A0A3S2Z6B0"/>
<feature type="domain" description="Mandelate racemase/muconate lactonizing enzyme C-terminal" evidence="4">
    <location>
        <begin position="130"/>
        <end position="237"/>
    </location>
</feature>